<comment type="catalytic activity">
    <reaction evidence="2">
        <text>2 GTP = 3',3'-c-di-GMP + 2 diphosphate</text>
        <dbReference type="Rhea" id="RHEA:24898"/>
        <dbReference type="ChEBI" id="CHEBI:33019"/>
        <dbReference type="ChEBI" id="CHEBI:37565"/>
        <dbReference type="ChEBI" id="CHEBI:58805"/>
        <dbReference type="EC" id="2.7.7.65"/>
    </reaction>
</comment>
<evidence type="ECO:0000259" key="3">
    <source>
        <dbReference type="PROSITE" id="PS50887"/>
    </source>
</evidence>
<dbReference type="AlphaFoldDB" id="A0A5C8KZ42"/>
<evidence type="ECO:0000313" key="5">
    <source>
        <dbReference type="Proteomes" id="UP000321248"/>
    </source>
</evidence>
<dbReference type="InterPro" id="IPR043128">
    <property type="entry name" value="Rev_trsase/Diguanyl_cyclase"/>
</dbReference>
<dbReference type="Gene3D" id="3.30.70.270">
    <property type="match status" value="1"/>
</dbReference>
<dbReference type="InterPro" id="IPR000160">
    <property type="entry name" value="GGDEF_dom"/>
</dbReference>
<dbReference type="SUPFAM" id="SSF55781">
    <property type="entry name" value="GAF domain-like"/>
    <property type="match status" value="1"/>
</dbReference>
<dbReference type="SMART" id="SM00065">
    <property type="entry name" value="GAF"/>
    <property type="match status" value="1"/>
</dbReference>
<dbReference type="GO" id="GO:1902201">
    <property type="term" value="P:negative regulation of bacterial-type flagellum-dependent cell motility"/>
    <property type="evidence" value="ECO:0007669"/>
    <property type="project" value="TreeGrafter"/>
</dbReference>
<dbReference type="EC" id="2.7.7.65" evidence="1"/>
<dbReference type="Pfam" id="PF00990">
    <property type="entry name" value="GGDEF"/>
    <property type="match status" value="1"/>
</dbReference>
<dbReference type="OrthoDB" id="9803824at2"/>
<dbReference type="InterPro" id="IPR029787">
    <property type="entry name" value="Nucleotide_cyclase"/>
</dbReference>
<gene>
    <name evidence="4" type="ORF">FU658_06745</name>
</gene>
<dbReference type="PANTHER" id="PTHR45138">
    <property type="entry name" value="REGULATORY COMPONENTS OF SENSORY TRANSDUCTION SYSTEM"/>
    <property type="match status" value="1"/>
</dbReference>
<dbReference type="Gene3D" id="3.30.450.40">
    <property type="match status" value="1"/>
</dbReference>
<dbReference type="RefSeq" id="WP_147891376.1">
    <property type="nucleotide sequence ID" value="NZ_VRTS01000003.1"/>
</dbReference>
<dbReference type="GO" id="GO:0052621">
    <property type="term" value="F:diguanylate cyclase activity"/>
    <property type="evidence" value="ECO:0007669"/>
    <property type="project" value="UniProtKB-EC"/>
</dbReference>
<dbReference type="InterPro" id="IPR003018">
    <property type="entry name" value="GAF"/>
</dbReference>
<dbReference type="PANTHER" id="PTHR45138:SF9">
    <property type="entry name" value="DIGUANYLATE CYCLASE DGCM-RELATED"/>
    <property type="match status" value="1"/>
</dbReference>
<evidence type="ECO:0000256" key="1">
    <source>
        <dbReference type="ARBA" id="ARBA00012528"/>
    </source>
</evidence>
<dbReference type="EMBL" id="VRTS01000003">
    <property type="protein sequence ID" value="TXK64565.1"/>
    <property type="molecule type" value="Genomic_DNA"/>
</dbReference>
<dbReference type="PROSITE" id="PS50887">
    <property type="entry name" value="GGDEF"/>
    <property type="match status" value="1"/>
</dbReference>
<dbReference type="InterPro" id="IPR029016">
    <property type="entry name" value="GAF-like_dom_sf"/>
</dbReference>
<dbReference type="GO" id="GO:0043709">
    <property type="term" value="P:cell adhesion involved in single-species biofilm formation"/>
    <property type="evidence" value="ECO:0007669"/>
    <property type="project" value="TreeGrafter"/>
</dbReference>
<dbReference type="Proteomes" id="UP000321248">
    <property type="component" value="Unassembled WGS sequence"/>
</dbReference>
<evidence type="ECO:0000313" key="4">
    <source>
        <dbReference type="EMBL" id="TXK64565.1"/>
    </source>
</evidence>
<sequence length="314" mass="34302">MITPTHDFRACARESIAYLRARLAFDLVMVTHVEGNDWIVLDVEATGYDVKAGDILKWDESFCIRMLDGRGPRVAPDARAVGAYRGAAIADRFEIGAYVGIPLVLENGHLFGTLCGLNRRTAGHELLAEQPTLELIGRLLSGVLQAELKAGRASRQAERYREEALSDVMTGLNNRRGWDLLLAAEDERCARYGYNAAVLVMDLDELKSINDTRGHAAGDELIRRAGSVLEAHARENDIIARLGGDEFGLIVAEADAGGLDLLTARYRQAFERAGIAVSIGAAVRDHKGGLREAWTQADALMYLHKRTEAMASAT</sequence>
<protein>
    <recommendedName>
        <fullName evidence="1">diguanylate cyclase</fullName>
        <ecNumber evidence="1">2.7.7.65</ecNumber>
    </recommendedName>
</protein>
<reference evidence="4 5" key="1">
    <citation type="submission" date="2019-08" db="EMBL/GenBank/DDBJ databases">
        <authorList>
            <person name="Karlyshev A.V."/>
        </authorList>
    </citation>
    <scope>NUCLEOTIDE SEQUENCE [LARGE SCALE GENOMIC DNA]</scope>
    <source>
        <strain evidence="4 5">Alg18-2.2</strain>
    </source>
</reference>
<accession>A0A5C8KZ42</accession>
<evidence type="ECO:0000256" key="2">
    <source>
        <dbReference type="ARBA" id="ARBA00034247"/>
    </source>
</evidence>
<name>A0A5C8KZ42_9GAMM</name>
<dbReference type="SUPFAM" id="SSF55073">
    <property type="entry name" value="Nucleotide cyclase"/>
    <property type="match status" value="1"/>
</dbReference>
<organism evidence="4 5">
    <name type="scientific">Alkalisalibacterium limincola</name>
    <dbReference type="NCBI Taxonomy" id="2699169"/>
    <lineage>
        <taxon>Bacteria</taxon>
        <taxon>Pseudomonadati</taxon>
        <taxon>Pseudomonadota</taxon>
        <taxon>Gammaproteobacteria</taxon>
        <taxon>Lysobacterales</taxon>
        <taxon>Lysobacteraceae</taxon>
        <taxon>Alkalisalibacterium</taxon>
    </lineage>
</organism>
<comment type="caution">
    <text evidence="4">The sequence shown here is derived from an EMBL/GenBank/DDBJ whole genome shotgun (WGS) entry which is preliminary data.</text>
</comment>
<feature type="domain" description="GGDEF" evidence="3">
    <location>
        <begin position="194"/>
        <end position="314"/>
    </location>
</feature>
<dbReference type="GO" id="GO:0005886">
    <property type="term" value="C:plasma membrane"/>
    <property type="evidence" value="ECO:0007669"/>
    <property type="project" value="TreeGrafter"/>
</dbReference>
<dbReference type="NCBIfam" id="TIGR00254">
    <property type="entry name" value="GGDEF"/>
    <property type="match status" value="1"/>
</dbReference>
<keyword evidence="5" id="KW-1185">Reference proteome</keyword>
<dbReference type="CDD" id="cd01949">
    <property type="entry name" value="GGDEF"/>
    <property type="match status" value="1"/>
</dbReference>
<dbReference type="InterPro" id="IPR050469">
    <property type="entry name" value="Diguanylate_Cyclase"/>
</dbReference>
<proteinExistence type="predicted"/>
<dbReference type="SMART" id="SM00267">
    <property type="entry name" value="GGDEF"/>
    <property type="match status" value="1"/>
</dbReference>